<dbReference type="Proteomes" id="UP000078540">
    <property type="component" value="Unassembled WGS sequence"/>
</dbReference>
<name>A0A151I2U2_9HYME</name>
<gene>
    <name evidence="1" type="ORF">ALC53_06781</name>
</gene>
<keyword evidence="2" id="KW-1185">Reference proteome</keyword>
<dbReference type="AlphaFoldDB" id="A0A151I2U2"/>
<dbReference type="EMBL" id="KQ976508">
    <property type="protein sequence ID" value="KYM82776.1"/>
    <property type="molecule type" value="Genomic_DNA"/>
</dbReference>
<sequence length="100" mass="11829">MRNQARQIIVMVYGEEIQKIRSTCSGEKKAVGVTRTNSLRQNHHVLFARFMLIIATRITLSQSWRAEESRTSLAFELKKSWYIRRVERFSLSKRNKNNVE</sequence>
<organism evidence="1 2">
    <name type="scientific">Atta colombica</name>
    <dbReference type="NCBI Taxonomy" id="520822"/>
    <lineage>
        <taxon>Eukaryota</taxon>
        <taxon>Metazoa</taxon>
        <taxon>Ecdysozoa</taxon>
        <taxon>Arthropoda</taxon>
        <taxon>Hexapoda</taxon>
        <taxon>Insecta</taxon>
        <taxon>Pterygota</taxon>
        <taxon>Neoptera</taxon>
        <taxon>Endopterygota</taxon>
        <taxon>Hymenoptera</taxon>
        <taxon>Apocrita</taxon>
        <taxon>Aculeata</taxon>
        <taxon>Formicoidea</taxon>
        <taxon>Formicidae</taxon>
        <taxon>Myrmicinae</taxon>
        <taxon>Atta</taxon>
    </lineage>
</organism>
<reference evidence="1 2" key="1">
    <citation type="submission" date="2015-09" db="EMBL/GenBank/DDBJ databases">
        <title>Atta colombica WGS genome.</title>
        <authorList>
            <person name="Nygaard S."/>
            <person name="Hu H."/>
            <person name="Boomsma J."/>
            <person name="Zhang G."/>
        </authorList>
    </citation>
    <scope>NUCLEOTIDE SEQUENCE [LARGE SCALE GENOMIC DNA]</scope>
    <source>
        <strain evidence="1">Treedump-2</strain>
        <tissue evidence="1">Whole body</tissue>
    </source>
</reference>
<evidence type="ECO:0000313" key="2">
    <source>
        <dbReference type="Proteomes" id="UP000078540"/>
    </source>
</evidence>
<protein>
    <submittedName>
        <fullName evidence="1">Uncharacterized protein</fullName>
    </submittedName>
</protein>
<accession>A0A151I2U2</accession>
<proteinExistence type="predicted"/>
<evidence type="ECO:0000313" key="1">
    <source>
        <dbReference type="EMBL" id="KYM82776.1"/>
    </source>
</evidence>